<dbReference type="PROSITE" id="PS51257">
    <property type="entry name" value="PROKAR_LIPOPROTEIN"/>
    <property type="match status" value="1"/>
</dbReference>
<feature type="signal peptide" evidence="1">
    <location>
        <begin position="1"/>
        <end position="23"/>
    </location>
</feature>
<dbReference type="InterPro" id="IPR038670">
    <property type="entry name" value="HslJ-like_sf"/>
</dbReference>
<reference evidence="3 4" key="1">
    <citation type="submission" date="2020-03" db="EMBL/GenBank/DDBJ databases">
        <authorList>
            <person name="Zhu W."/>
        </authorList>
    </citation>
    <scope>NUCLEOTIDE SEQUENCE [LARGE SCALE GENOMIC DNA]</scope>
    <source>
        <strain evidence="3 4">323-1</strain>
    </source>
</reference>
<dbReference type="Proteomes" id="UP000502297">
    <property type="component" value="Chromosome"/>
</dbReference>
<gene>
    <name evidence="3" type="ORF">G8E00_02720</name>
</gene>
<evidence type="ECO:0000313" key="3">
    <source>
        <dbReference type="EMBL" id="QIO04958.1"/>
    </source>
</evidence>
<dbReference type="PANTHER" id="PTHR35535:SF1">
    <property type="entry name" value="HEAT SHOCK PROTEIN HSLJ"/>
    <property type="match status" value="1"/>
</dbReference>
<dbReference type="AlphaFoldDB" id="A0A6G8RT39"/>
<keyword evidence="1" id="KW-0732">Signal</keyword>
<accession>A0A6G8RT39</accession>
<protein>
    <submittedName>
        <fullName evidence="3">META domain-containing protein</fullName>
    </submittedName>
</protein>
<evidence type="ECO:0000259" key="2">
    <source>
        <dbReference type="Pfam" id="PF03724"/>
    </source>
</evidence>
<evidence type="ECO:0000256" key="1">
    <source>
        <dbReference type="SAM" id="SignalP"/>
    </source>
</evidence>
<dbReference type="KEGG" id="asha:G8E00_02720"/>
<organism evidence="3 4">
    <name type="scientific">Acinetobacter shaoyimingii</name>
    <dbReference type="NCBI Taxonomy" id="2715164"/>
    <lineage>
        <taxon>Bacteria</taxon>
        <taxon>Pseudomonadati</taxon>
        <taxon>Pseudomonadota</taxon>
        <taxon>Gammaproteobacteria</taxon>
        <taxon>Moraxellales</taxon>
        <taxon>Moraxellaceae</taxon>
        <taxon>Acinetobacter</taxon>
    </lineage>
</organism>
<feature type="chain" id="PRO_5026129150" evidence="1">
    <location>
        <begin position="24"/>
        <end position="149"/>
    </location>
</feature>
<sequence>MFKKIVSSSLLITSLLIVGCSNQPTPTQQQHNLLLIQNTQWTLTHMGTAEFKADPSVRQIPTIQFDQSNKNIQGTDGCNRIMGTYSIQGEHIHFRQLSQTKMLCGQGNVATLYNEALARVAGYQVYDKTLRLLDRHGNPVLQFSSAAQN</sequence>
<dbReference type="InterPro" id="IPR053147">
    <property type="entry name" value="Hsp_HslJ-like"/>
</dbReference>
<dbReference type="EMBL" id="CP049801">
    <property type="protein sequence ID" value="QIO04958.1"/>
    <property type="molecule type" value="Genomic_DNA"/>
</dbReference>
<name>A0A6G8RT39_9GAMM</name>
<keyword evidence="4" id="KW-1185">Reference proteome</keyword>
<evidence type="ECO:0000313" key="4">
    <source>
        <dbReference type="Proteomes" id="UP000502297"/>
    </source>
</evidence>
<dbReference type="Pfam" id="PF03724">
    <property type="entry name" value="META"/>
    <property type="match status" value="1"/>
</dbReference>
<dbReference type="Gene3D" id="2.40.128.270">
    <property type="match status" value="1"/>
</dbReference>
<feature type="domain" description="DUF306" evidence="2">
    <location>
        <begin position="36"/>
        <end position="144"/>
    </location>
</feature>
<dbReference type="PANTHER" id="PTHR35535">
    <property type="entry name" value="HEAT SHOCK PROTEIN HSLJ"/>
    <property type="match status" value="1"/>
</dbReference>
<proteinExistence type="predicted"/>
<dbReference type="RefSeq" id="WP_166008520.1">
    <property type="nucleotide sequence ID" value="NZ_CP049801.1"/>
</dbReference>
<dbReference type="InterPro" id="IPR005184">
    <property type="entry name" value="DUF306_Meta_HslJ"/>
</dbReference>